<organism evidence="3 4">
    <name type="scientific">Galdieria yellowstonensis</name>
    <dbReference type="NCBI Taxonomy" id="3028027"/>
    <lineage>
        <taxon>Eukaryota</taxon>
        <taxon>Rhodophyta</taxon>
        <taxon>Bangiophyceae</taxon>
        <taxon>Galdieriales</taxon>
        <taxon>Galdieriaceae</taxon>
        <taxon>Galdieria</taxon>
    </lineage>
</organism>
<dbReference type="GO" id="GO:0008270">
    <property type="term" value="F:zinc ion binding"/>
    <property type="evidence" value="ECO:0007669"/>
    <property type="project" value="InterPro"/>
</dbReference>
<proteinExistence type="predicted"/>
<comment type="caution">
    <text evidence="3">The sequence shown here is derived from an EMBL/GenBank/DDBJ whole genome shotgun (WGS) entry which is preliminary data.</text>
</comment>
<keyword evidence="4" id="KW-1185">Reference proteome</keyword>
<evidence type="ECO:0000313" key="3">
    <source>
        <dbReference type="EMBL" id="KAK4524177.1"/>
    </source>
</evidence>
<feature type="compositionally biased region" description="Polar residues" evidence="1">
    <location>
        <begin position="33"/>
        <end position="49"/>
    </location>
</feature>
<name>A0AAV9IA39_9RHOD</name>
<sequence>MSNTLSNSTPGRQQPCQVSNARYLVSFTNEHGASNTSKYESKGASQSEVSVEEPLRASGSQQKKRRRVTRVVRVSCTHCRQAKQACDNFRPCSRCIRLCLQSTCVDAPSSRTRRCFNENNDTTNRNCCRSDCQDVATTEQTFSGPVEESSCASSFLWFSRELQRDRLISQEAASEDCFSQNSAVHEDAAKLFIPVDCLTKGRPLIPANSKYHYIPSQKTCGEVSETKAREQWRPALSSKLCDQAMGDSFVSFTNNENPSGSRNDFGENLENFSDTVYSLSLRDALMFAAGKIWDLMASWDQELQWKSPSRKDQELIDIAKSEILFYFVARSFDKYVQFFSAKMEEPPYCKLFGLNAAIQSLESASEEFAQKMFSLLPPKSPVLSDDQQNLFLESIPIAAMKMSVSLDDSWHKILYVNGECCDLFGTSRGRLIELLSDPSSLHIIFVDNGWIVEPLKTLYSLRHGILKRKSNFKLRSLRNEILDCLISSSFGTDSNWLPQYVIFYIQNIQIADGAKVFSDCVVEEKPQRFQVYSTTTPRDNTSSAKSLPCWNSIHSDSSSFSYRSHREPSPAVYSQSSAEQVLYPHV</sequence>
<feature type="domain" description="Zn(2)-C6 fungal-type" evidence="2">
    <location>
        <begin position="75"/>
        <end position="106"/>
    </location>
</feature>
<evidence type="ECO:0000256" key="1">
    <source>
        <dbReference type="SAM" id="MobiDB-lite"/>
    </source>
</evidence>
<reference evidence="3 4" key="1">
    <citation type="submission" date="2022-07" db="EMBL/GenBank/DDBJ databases">
        <title>Genome-wide signatures of adaptation to extreme environments.</title>
        <authorList>
            <person name="Cho C.H."/>
            <person name="Yoon H.S."/>
        </authorList>
    </citation>
    <scope>NUCLEOTIDE SEQUENCE [LARGE SCALE GENOMIC DNA]</scope>
    <source>
        <strain evidence="3 4">108.79 E11</strain>
    </source>
</reference>
<dbReference type="Proteomes" id="UP001300502">
    <property type="component" value="Unassembled WGS sequence"/>
</dbReference>
<evidence type="ECO:0000259" key="2">
    <source>
        <dbReference type="PROSITE" id="PS50048"/>
    </source>
</evidence>
<dbReference type="InterPro" id="IPR001138">
    <property type="entry name" value="Zn2Cys6_DnaBD"/>
</dbReference>
<dbReference type="PROSITE" id="PS50048">
    <property type="entry name" value="ZN2_CY6_FUNGAL_2"/>
    <property type="match status" value="1"/>
</dbReference>
<evidence type="ECO:0000313" key="4">
    <source>
        <dbReference type="Proteomes" id="UP001300502"/>
    </source>
</evidence>
<accession>A0AAV9IA39</accession>
<dbReference type="AlphaFoldDB" id="A0AAV9IA39"/>
<dbReference type="EMBL" id="JANCYU010000022">
    <property type="protein sequence ID" value="KAK4524177.1"/>
    <property type="molecule type" value="Genomic_DNA"/>
</dbReference>
<protein>
    <recommendedName>
        <fullName evidence="2">Zn(2)-C6 fungal-type domain-containing protein</fullName>
    </recommendedName>
</protein>
<dbReference type="CDD" id="cd00067">
    <property type="entry name" value="GAL4"/>
    <property type="match status" value="1"/>
</dbReference>
<dbReference type="GO" id="GO:0000981">
    <property type="term" value="F:DNA-binding transcription factor activity, RNA polymerase II-specific"/>
    <property type="evidence" value="ECO:0007669"/>
    <property type="project" value="InterPro"/>
</dbReference>
<feature type="region of interest" description="Disordered" evidence="1">
    <location>
        <begin position="33"/>
        <end position="64"/>
    </location>
</feature>
<gene>
    <name evidence="3" type="ORF">GAYE_SCF02G2076</name>
</gene>
<dbReference type="PROSITE" id="PS00463">
    <property type="entry name" value="ZN2_CY6_FUNGAL_1"/>
    <property type="match status" value="1"/>
</dbReference>